<protein>
    <submittedName>
        <fullName evidence="8">DUF5658 domain-containing protein</fullName>
    </submittedName>
</protein>
<evidence type="ECO:0000256" key="2">
    <source>
        <dbReference type="ARBA" id="ARBA00006803"/>
    </source>
</evidence>
<evidence type="ECO:0000313" key="8">
    <source>
        <dbReference type="WBParaSite" id="Csp11.Scaffold629.g12742.t1"/>
    </source>
</evidence>
<dbReference type="GO" id="GO:0016020">
    <property type="term" value="C:membrane"/>
    <property type="evidence" value="ECO:0007669"/>
    <property type="project" value="UniProtKB-SubCell"/>
</dbReference>
<evidence type="ECO:0000256" key="6">
    <source>
        <dbReference type="SAM" id="Phobius"/>
    </source>
</evidence>
<dbReference type="Pfam" id="PF03125">
    <property type="entry name" value="Sre"/>
    <property type="match status" value="1"/>
</dbReference>
<dbReference type="GO" id="GO:0007606">
    <property type="term" value="P:sensory perception of chemical stimulus"/>
    <property type="evidence" value="ECO:0007669"/>
    <property type="project" value="InterPro"/>
</dbReference>
<dbReference type="AlphaFoldDB" id="A0A1I7TXC8"/>
<evidence type="ECO:0000256" key="3">
    <source>
        <dbReference type="ARBA" id="ARBA00022692"/>
    </source>
</evidence>
<accession>A0A1I7TXC8</accession>
<comment type="similarity">
    <text evidence="2">Belongs to the nematode receptor-like protein sre family.</text>
</comment>
<sequence>MIMKGMAEGYDYDNRMFQFLHHLRTSTVFPGLICLTAFVIERFCATLLLKDYEKKNRWWIGIIIGIGLYIIGGLLAYSLALGSFHKTL</sequence>
<proteinExistence type="inferred from homology"/>
<evidence type="ECO:0000313" key="7">
    <source>
        <dbReference type="Proteomes" id="UP000095282"/>
    </source>
</evidence>
<keyword evidence="3 6" id="KW-0812">Transmembrane</keyword>
<dbReference type="Proteomes" id="UP000095282">
    <property type="component" value="Unplaced"/>
</dbReference>
<feature type="transmembrane region" description="Helical" evidence="6">
    <location>
        <begin position="58"/>
        <end position="80"/>
    </location>
</feature>
<name>A0A1I7TXC8_9PELO</name>
<comment type="subcellular location">
    <subcellularLocation>
        <location evidence="1">Membrane</location>
        <topology evidence="1">Multi-pass membrane protein</topology>
    </subcellularLocation>
</comment>
<evidence type="ECO:0000256" key="4">
    <source>
        <dbReference type="ARBA" id="ARBA00022989"/>
    </source>
</evidence>
<feature type="transmembrane region" description="Helical" evidence="6">
    <location>
        <begin position="28"/>
        <end position="49"/>
    </location>
</feature>
<keyword evidence="7" id="KW-1185">Reference proteome</keyword>
<dbReference type="InterPro" id="IPR004151">
    <property type="entry name" value="7TM_GPCR_serpentine_rcpt_Sre"/>
</dbReference>
<keyword evidence="5 6" id="KW-0472">Membrane</keyword>
<evidence type="ECO:0000256" key="1">
    <source>
        <dbReference type="ARBA" id="ARBA00004141"/>
    </source>
</evidence>
<dbReference type="eggNOG" id="ENOG502TGTT">
    <property type="taxonomic scope" value="Eukaryota"/>
</dbReference>
<reference evidence="8" key="1">
    <citation type="submission" date="2016-11" db="UniProtKB">
        <authorList>
            <consortium name="WormBaseParasite"/>
        </authorList>
    </citation>
    <scope>IDENTIFICATION</scope>
</reference>
<dbReference type="PANTHER" id="PTHR47518:SF6">
    <property type="entry name" value="SERPENTINE RECEPTOR, CLASS E (EPSILON)"/>
    <property type="match status" value="1"/>
</dbReference>
<dbReference type="InterPro" id="IPR052854">
    <property type="entry name" value="Serpentine_rcpt_epsilon"/>
</dbReference>
<dbReference type="WBParaSite" id="Csp11.Scaffold629.g12742.t1">
    <property type="protein sequence ID" value="Csp11.Scaffold629.g12742.t1"/>
    <property type="gene ID" value="Csp11.Scaffold629.g12742"/>
</dbReference>
<keyword evidence="4 6" id="KW-1133">Transmembrane helix</keyword>
<evidence type="ECO:0000256" key="5">
    <source>
        <dbReference type="ARBA" id="ARBA00023136"/>
    </source>
</evidence>
<dbReference type="PANTHER" id="PTHR47518">
    <property type="entry name" value="SERPENTINE RECEPTOR CLASS EPSILON-13-RELATED"/>
    <property type="match status" value="1"/>
</dbReference>
<organism evidence="7 8">
    <name type="scientific">Caenorhabditis tropicalis</name>
    <dbReference type="NCBI Taxonomy" id="1561998"/>
    <lineage>
        <taxon>Eukaryota</taxon>
        <taxon>Metazoa</taxon>
        <taxon>Ecdysozoa</taxon>
        <taxon>Nematoda</taxon>
        <taxon>Chromadorea</taxon>
        <taxon>Rhabditida</taxon>
        <taxon>Rhabditina</taxon>
        <taxon>Rhabditomorpha</taxon>
        <taxon>Rhabditoidea</taxon>
        <taxon>Rhabditidae</taxon>
        <taxon>Peloderinae</taxon>
        <taxon>Caenorhabditis</taxon>
    </lineage>
</organism>